<sequence length="53" mass="6236">MALHGNNFTDYDVRYFFSKFRPGLDFRAGERHRVTELLVGKVARVDEFIEPFA</sequence>
<evidence type="ECO:0000313" key="1">
    <source>
        <dbReference type="EMBL" id="MPN22495.1"/>
    </source>
</evidence>
<protein>
    <submittedName>
        <fullName evidence="1">Uncharacterized protein</fullName>
    </submittedName>
</protein>
<organism evidence="1">
    <name type="scientific">bioreactor metagenome</name>
    <dbReference type="NCBI Taxonomy" id="1076179"/>
    <lineage>
        <taxon>unclassified sequences</taxon>
        <taxon>metagenomes</taxon>
        <taxon>ecological metagenomes</taxon>
    </lineage>
</organism>
<gene>
    <name evidence="1" type="ORF">SDC9_169878</name>
</gene>
<reference evidence="1" key="1">
    <citation type="submission" date="2019-08" db="EMBL/GenBank/DDBJ databases">
        <authorList>
            <person name="Kucharzyk K."/>
            <person name="Murdoch R.W."/>
            <person name="Higgins S."/>
            <person name="Loffler F."/>
        </authorList>
    </citation>
    <scope>NUCLEOTIDE SEQUENCE</scope>
</reference>
<name>A0A645G773_9ZZZZ</name>
<dbReference type="AlphaFoldDB" id="A0A645G773"/>
<comment type="caution">
    <text evidence="1">The sequence shown here is derived from an EMBL/GenBank/DDBJ whole genome shotgun (WGS) entry which is preliminary data.</text>
</comment>
<dbReference type="EMBL" id="VSSQ01070734">
    <property type="protein sequence ID" value="MPN22495.1"/>
    <property type="molecule type" value="Genomic_DNA"/>
</dbReference>
<proteinExistence type="predicted"/>
<accession>A0A645G773</accession>